<sequence>MSEEDHAAQERAAKAQKALDRAADGAKAMAEYEAGRAAVEVNTARLRALRLEKERAERQASAAAAVRPKAAGRKARAEEPA</sequence>
<feature type="region of interest" description="Disordered" evidence="1">
    <location>
        <begin position="1"/>
        <end position="27"/>
    </location>
</feature>
<feature type="region of interest" description="Disordered" evidence="1">
    <location>
        <begin position="55"/>
        <end position="81"/>
    </location>
</feature>
<dbReference type="EMBL" id="JABEPP010000001">
    <property type="protein sequence ID" value="NNM70972.1"/>
    <property type="molecule type" value="Genomic_DNA"/>
</dbReference>
<protein>
    <submittedName>
        <fullName evidence="2">Transcriptional regulator</fullName>
    </submittedName>
</protein>
<comment type="caution">
    <text evidence="2">The sequence shown here is derived from an EMBL/GenBank/DDBJ whole genome shotgun (WGS) entry which is preliminary data.</text>
</comment>
<feature type="compositionally biased region" description="Basic and acidic residues" evidence="1">
    <location>
        <begin position="1"/>
        <end position="24"/>
    </location>
</feature>
<evidence type="ECO:0000313" key="2">
    <source>
        <dbReference type="EMBL" id="NNM70972.1"/>
    </source>
</evidence>
<proteinExistence type="predicted"/>
<accession>A0A849HV35</accession>
<evidence type="ECO:0000256" key="1">
    <source>
        <dbReference type="SAM" id="MobiDB-lite"/>
    </source>
</evidence>
<keyword evidence="3" id="KW-1185">Reference proteome</keyword>
<dbReference type="Proteomes" id="UP000564885">
    <property type="component" value="Unassembled WGS sequence"/>
</dbReference>
<organism evidence="2 3">
    <name type="scientific">Enterovirga aerilata</name>
    <dbReference type="NCBI Taxonomy" id="2730920"/>
    <lineage>
        <taxon>Bacteria</taxon>
        <taxon>Pseudomonadati</taxon>
        <taxon>Pseudomonadota</taxon>
        <taxon>Alphaproteobacteria</taxon>
        <taxon>Hyphomicrobiales</taxon>
        <taxon>Methylobacteriaceae</taxon>
        <taxon>Enterovirga</taxon>
    </lineage>
</organism>
<feature type="compositionally biased region" description="Low complexity" evidence="1">
    <location>
        <begin position="59"/>
        <end position="69"/>
    </location>
</feature>
<evidence type="ECO:0000313" key="3">
    <source>
        <dbReference type="Proteomes" id="UP000564885"/>
    </source>
</evidence>
<dbReference type="RefSeq" id="WP_171216487.1">
    <property type="nucleotide sequence ID" value="NZ_JABEPP010000001.1"/>
</dbReference>
<gene>
    <name evidence="2" type="ORF">HJG44_01000</name>
</gene>
<reference evidence="2 3" key="1">
    <citation type="submission" date="2020-04" db="EMBL/GenBank/DDBJ databases">
        <title>Enterovirga sp. isolate from soil.</title>
        <authorList>
            <person name="Chea S."/>
            <person name="Kim D.-U."/>
        </authorList>
    </citation>
    <scope>NUCLEOTIDE SEQUENCE [LARGE SCALE GENOMIC DNA]</scope>
    <source>
        <strain evidence="2 3">DB1703</strain>
    </source>
</reference>
<name>A0A849HV35_9HYPH</name>
<dbReference type="AlphaFoldDB" id="A0A849HV35"/>